<name>A0A0M0BY54_9ARCH</name>
<sequence>MNKQTRIASVVSLVLLLVSVGSVSAVLTGQSPENRANRMVEIAENAADRVGDLIERVEADLDASELIGTDEFLGNVTLYGEGVENVTNANTALGVDDFEGAIANATEALNIFREVYLSIQFMLYDYDIKIGPLVDVDELEEAIVRSLERVEDLEELISSQAPIYEKLMYARGNLTEALGFLPDNVEDAKSSYREANMLLGEISQHLKQVAQELNPQRIRDYCETAYQYRERFREQFRGGREEGFDVNGFLQTQGYQDEDDFMARFQEMIENAKGSEDIEDLEDIGRTIREMDQNLNEELGGYRARYGQKSTDSGNGQMGSGYGGSSGSGQPGFGGGQ</sequence>
<proteinExistence type="predicted"/>
<reference evidence="2 3" key="1">
    <citation type="submission" date="2015-06" db="EMBL/GenBank/DDBJ databases">
        <title>New insights into the roles of widespread benthic archaea in carbon and nitrogen cycling.</title>
        <authorList>
            <person name="Lazar C.S."/>
            <person name="Baker B.J."/>
            <person name="Seitz K.W."/>
            <person name="Hyde A.S."/>
            <person name="Dick G.J."/>
            <person name="Hinrichs K.-U."/>
            <person name="Teske A.P."/>
        </authorList>
    </citation>
    <scope>NUCLEOTIDE SEQUENCE [LARGE SCALE GENOMIC DNA]</scope>
    <source>
        <strain evidence="2">SG8-32-1</strain>
    </source>
</reference>
<evidence type="ECO:0000256" key="1">
    <source>
        <dbReference type="SAM" id="MobiDB-lite"/>
    </source>
</evidence>
<evidence type="ECO:0008006" key="4">
    <source>
        <dbReference type="Google" id="ProtNLM"/>
    </source>
</evidence>
<protein>
    <recommendedName>
        <fullName evidence="4">DUF5667 domain-containing protein</fullName>
    </recommendedName>
</protein>
<dbReference type="EMBL" id="LFWU01000042">
    <property type="protein sequence ID" value="KON33076.1"/>
    <property type="molecule type" value="Genomic_DNA"/>
</dbReference>
<accession>A0A0M0BY54</accession>
<dbReference type="Proteomes" id="UP000037237">
    <property type="component" value="Unassembled WGS sequence"/>
</dbReference>
<dbReference type="AlphaFoldDB" id="A0A0M0BY54"/>
<gene>
    <name evidence="2" type="ORF">AC477_02055</name>
</gene>
<evidence type="ECO:0000313" key="2">
    <source>
        <dbReference type="EMBL" id="KON33076.1"/>
    </source>
</evidence>
<feature type="compositionally biased region" description="Gly residues" evidence="1">
    <location>
        <begin position="316"/>
        <end position="337"/>
    </location>
</feature>
<comment type="caution">
    <text evidence="2">The sequence shown here is derived from an EMBL/GenBank/DDBJ whole genome shotgun (WGS) entry which is preliminary data.</text>
</comment>
<feature type="region of interest" description="Disordered" evidence="1">
    <location>
        <begin position="301"/>
        <end position="337"/>
    </location>
</feature>
<evidence type="ECO:0000313" key="3">
    <source>
        <dbReference type="Proteomes" id="UP000037237"/>
    </source>
</evidence>
<organism evidence="2 3">
    <name type="scientific">miscellaneous Crenarchaeota group-1 archaeon SG8-32-1</name>
    <dbReference type="NCBI Taxonomy" id="1685124"/>
    <lineage>
        <taxon>Archaea</taxon>
        <taxon>Candidatus Bathyarchaeota</taxon>
        <taxon>MCG-1</taxon>
    </lineage>
</organism>